<comment type="caution">
    <text evidence="2">The sequence shown here is derived from an EMBL/GenBank/DDBJ whole genome shotgun (WGS) entry which is preliminary data.</text>
</comment>
<dbReference type="EMBL" id="JADEWL010000004">
    <property type="protein sequence ID" value="MBE9211524.1"/>
    <property type="molecule type" value="Genomic_DNA"/>
</dbReference>
<protein>
    <submittedName>
        <fullName evidence="2">Uncharacterized protein</fullName>
    </submittedName>
</protein>
<gene>
    <name evidence="2" type="ORF">IQ247_02125</name>
</gene>
<evidence type="ECO:0000313" key="2">
    <source>
        <dbReference type="EMBL" id="MBE9211524.1"/>
    </source>
</evidence>
<proteinExistence type="predicted"/>
<dbReference type="RefSeq" id="WP_193916561.1">
    <property type="nucleotide sequence ID" value="NZ_JADEWL010000004.1"/>
</dbReference>
<keyword evidence="1" id="KW-1133">Transmembrane helix</keyword>
<dbReference type="Pfam" id="PF08665">
    <property type="entry name" value="PglZ"/>
    <property type="match status" value="1"/>
</dbReference>
<keyword evidence="1" id="KW-0812">Transmembrane</keyword>
<keyword evidence="1" id="KW-0472">Membrane</keyword>
<evidence type="ECO:0000313" key="3">
    <source>
        <dbReference type="Proteomes" id="UP000620559"/>
    </source>
</evidence>
<sequence length="111" mass="12446">MIPKGTLRFAIQGAGSQFVHGGASLQEICVPLITYHHKRATKDDQGLARKVNVQVSARERRVTNNRFSLTLVQQNAVEGRWRSRQITVGFYYTLLASGIAVLLVLLNWNPK</sequence>
<reference evidence="2" key="1">
    <citation type="submission" date="2020-10" db="EMBL/GenBank/DDBJ databases">
        <authorList>
            <person name="Castelo-Branco R."/>
            <person name="Eusebio N."/>
            <person name="Adriana R."/>
            <person name="Vieira A."/>
            <person name="Brugerolle De Fraissinette N."/>
            <person name="Rezende De Castro R."/>
            <person name="Schneider M.P."/>
            <person name="Vasconcelos V."/>
            <person name="Leao P.N."/>
        </authorList>
    </citation>
    <scope>NUCLEOTIDE SEQUENCE</scope>
    <source>
        <strain evidence="2">LEGE 06105</strain>
    </source>
</reference>
<accession>A0A8J7F358</accession>
<dbReference type="AlphaFoldDB" id="A0A8J7F358"/>
<keyword evidence="3" id="KW-1185">Reference proteome</keyword>
<name>A0A8J7F358_9CYAN</name>
<dbReference type="Proteomes" id="UP000620559">
    <property type="component" value="Unassembled WGS sequence"/>
</dbReference>
<organism evidence="2 3">
    <name type="scientific">Plectonema cf. radiosum LEGE 06105</name>
    <dbReference type="NCBI Taxonomy" id="945769"/>
    <lineage>
        <taxon>Bacteria</taxon>
        <taxon>Bacillati</taxon>
        <taxon>Cyanobacteriota</taxon>
        <taxon>Cyanophyceae</taxon>
        <taxon>Oscillatoriophycideae</taxon>
        <taxon>Oscillatoriales</taxon>
        <taxon>Microcoleaceae</taxon>
        <taxon>Plectonema</taxon>
    </lineage>
</organism>
<evidence type="ECO:0000256" key="1">
    <source>
        <dbReference type="SAM" id="Phobius"/>
    </source>
</evidence>
<feature type="transmembrane region" description="Helical" evidence="1">
    <location>
        <begin position="89"/>
        <end position="108"/>
    </location>
</feature>